<keyword evidence="4" id="KW-1185">Reference proteome</keyword>
<proteinExistence type="predicted"/>
<dbReference type="SMART" id="SM00829">
    <property type="entry name" value="PKS_ER"/>
    <property type="match status" value="1"/>
</dbReference>
<dbReference type="Pfam" id="PF08240">
    <property type="entry name" value="ADH_N"/>
    <property type="match status" value="1"/>
</dbReference>
<feature type="domain" description="Enoyl reductase (ER)" evidence="2">
    <location>
        <begin position="10"/>
        <end position="324"/>
    </location>
</feature>
<dbReference type="PANTHER" id="PTHR44154">
    <property type="entry name" value="QUINONE OXIDOREDUCTASE"/>
    <property type="match status" value="1"/>
</dbReference>
<dbReference type="InterPro" id="IPR036291">
    <property type="entry name" value="NAD(P)-bd_dom_sf"/>
</dbReference>
<accession>A0ABS5MMC6</accession>
<gene>
    <name evidence="3" type="ORF">JJQ58_06260</name>
</gene>
<keyword evidence="1" id="KW-0521">NADP</keyword>
<dbReference type="Pfam" id="PF00107">
    <property type="entry name" value="ADH_zinc_N"/>
    <property type="match status" value="1"/>
</dbReference>
<evidence type="ECO:0000313" key="3">
    <source>
        <dbReference type="EMBL" id="MBS3697065.1"/>
    </source>
</evidence>
<name>A0ABS5MMC6_9STAP</name>
<protein>
    <submittedName>
        <fullName evidence="3">Zinc-binding dehydrogenase</fullName>
    </submittedName>
</protein>
<dbReference type="InterPro" id="IPR013149">
    <property type="entry name" value="ADH-like_C"/>
</dbReference>
<dbReference type="EMBL" id="JAGXBM010000007">
    <property type="protein sequence ID" value="MBS3697065.1"/>
    <property type="molecule type" value="Genomic_DNA"/>
</dbReference>
<dbReference type="PANTHER" id="PTHR44154:SF1">
    <property type="entry name" value="QUINONE OXIDOREDUCTASE"/>
    <property type="match status" value="1"/>
</dbReference>
<dbReference type="RefSeq" id="WP_203153824.1">
    <property type="nucleotide sequence ID" value="NZ_JAEPSA010000009.1"/>
</dbReference>
<comment type="caution">
    <text evidence="3">The sequence shown here is derived from an EMBL/GenBank/DDBJ whole genome shotgun (WGS) entry which is preliminary data.</text>
</comment>
<dbReference type="InterPro" id="IPR020843">
    <property type="entry name" value="ER"/>
</dbReference>
<sequence length="328" mass="35478">MKAWLIESAGDIDKMFWGDIPDVHAENGQIVIKVMSTALNPVDYQVIESSGNKNWSYPHYAGVDLAGVVTEVGDNVTNFKIGDAIACHMDLNKKGSFTEYTAVDANTAAKIPENVSFDQAAAILCPGLTAYQTIYQKLNTFQKKNILIHGGAGGVGGFAIQLAKELGLKVITTASQNNHAWLKELGADVVIDYKTESVTERIKEETDGNGVDLIFNTISKDEATKDLDRLAFSGQLAYIAGAPDLTNVKPFSLSPSIHEVALGAAYSAGTLKAKQNLSFMTNEMLQKVAQGFLDPMVSKILSKDDLPAGLKELKKRHVRGKIIVNMQS</sequence>
<dbReference type="InterPro" id="IPR013154">
    <property type="entry name" value="ADH-like_N"/>
</dbReference>
<dbReference type="Proteomes" id="UP000681586">
    <property type="component" value="Unassembled WGS sequence"/>
</dbReference>
<dbReference type="Gene3D" id="3.90.180.10">
    <property type="entry name" value="Medium-chain alcohol dehydrogenases, catalytic domain"/>
    <property type="match status" value="1"/>
</dbReference>
<organism evidence="3 4">
    <name type="scientific">Mammaliicoccus fleurettii</name>
    <dbReference type="NCBI Taxonomy" id="150056"/>
    <lineage>
        <taxon>Bacteria</taxon>
        <taxon>Bacillati</taxon>
        <taxon>Bacillota</taxon>
        <taxon>Bacilli</taxon>
        <taxon>Bacillales</taxon>
        <taxon>Staphylococcaceae</taxon>
        <taxon>Mammaliicoccus</taxon>
    </lineage>
</organism>
<dbReference type="SUPFAM" id="SSF51735">
    <property type="entry name" value="NAD(P)-binding Rossmann-fold domains"/>
    <property type="match status" value="1"/>
</dbReference>
<dbReference type="InterPro" id="IPR051603">
    <property type="entry name" value="Zinc-ADH_QOR/CCCR"/>
</dbReference>
<dbReference type="CDD" id="cd08271">
    <property type="entry name" value="MDR5"/>
    <property type="match status" value="1"/>
</dbReference>
<evidence type="ECO:0000313" key="4">
    <source>
        <dbReference type="Proteomes" id="UP000681586"/>
    </source>
</evidence>
<evidence type="ECO:0000259" key="2">
    <source>
        <dbReference type="SMART" id="SM00829"/>
    </source>
</evidence>
<reference evidence="3 4" key="1">
    <citation type="submission" date="2021-05" db="EMBL/GenBank/DDBJ databases">
        <title>Staphylococcus fleurettii isolated from lake water in First Nation community in Manitoba, Canada.</title>
        <authorList>
            <person name="Bashar S."/>
            <person name="Murdock A."/>
            <person name="Patidar R."/>
            <person name="Golding G."/>
            <person name="Farenhorst A."/>
            <person name="Kumar A."/>
        </authorList>
    </citation>
    <scope>NUCLEOTIDE SEQUENCE [LARGE SCALE GENOMIC DNA]</scope>
    <source>
        <strain evidence="3 4">SF002</strain>
    </source>
</reference>
<evidence type="ECO:0000256" key="1">
    <source>
        <dbReference type="ARBA" id="ARBA00022857"/>
    </source>
</evidence>
<dbReference type="InterPro" id="IPR011032">
    <property type="entry name" value="GroES-like_sf"/>
</dbReference>
<dbReference type="SUPFAM" id="SSF50129">
    <property type="entry name" value="GroES-like"/>
    <property type="match status" value="1"/>
</dbReference>
<dbReference type="Gene3D" id="3.40.50.720">
    <property type="entry name" value="NAD(P)-binding Rossmann-like Domain"/>
    <property type="match status" value="1"/>
</dbReference>